<sequence length="69" mass="7601">MQVALLVDGVNRAKQRQQAADPDLVDDLRAQLMQLRQRGATVKGSTHIGGVVLHPEAQHVQQIRVVLPE</sequence>
<keyword evidence="1" id="KW-0614">Plasmid</keyword>
<dbReference type="AlphaFoldDB" id="A0A0M3STI1"/>
<evidence type="ECO:0000313" key="1">
    <source>
        <dbReference type="EMBL" id="ALD82504.1"/>
    </source>
</evidence>
<accession>A0A0M3STI1</accession>
<dbReference type="EMBL" id="KT225520">
    <property type="protein sequence ID" value="ALD82504.1"/>
    <property type="molecule type" value="Genomic_DNA"/>
</dbReference>
<organism evidence="1">
    <name type="scientific">Raoultella ornithinolytica</name>
    <name type="common">Klebsiella ornithinolytica</name>
    <dbReference type="NCBI Taxonomy" id="54291"/>
    <lineage>
        <taxon>Bacteria</taxon>
        <taxon>Pseudomonadati</taxon>
        <taxon>Pseudomonadota</taxon>
        <taxon>Gammaproteobacteria</taxon>
        <taxon>Enterobacterales</taxon>
        <taxon>Enterobacteriaceae</taxon>
        <taxon>Klebsiella/Raoultella group</taxon>
        <taxon>Raoultella</taxon>
    </lineage>
</organism>
<proteinExistence type="predicted"/>
<geneLocation type="plasmid" evidence="1">
    <name>pRJ46C</name>
</geneLocation>
<name>A0A0M3STI1_RAOOR</name>
<protein>
    <submittedName>
        <fullName evidence="1">Uncharacterized protein</fullName>
    </submittedName>
</protein>
<reference evidence="1" key="1">
    <citation type="submission" date="2015-06" db="EMBL/GenBank/DDBJ databases">
        <title>Carbapenemase-producing Raoultella ornithinolytica.</title>
        <authorList>
            <person name="Sun J."/>
            <person name="Zhang F."/>
        </authorList>
    </citation>
    <scope>NUCLEOTIDE SEQUENCE</scope>
    <source>
        <strain evidence="1">RJ46C</strain>
        <plasmid evidence="1">pRJ46C</plasmid>
    </source>
</reference>